<evidence type="ECO:0000313" key="2">
    <source>
        <dbReference type="EMBL" id="QHI39008.1"/>
    </source>
</evidence>
<organism evidence="2 3">
    <name type="scientific">Kordia antarctica</name>
    <dbReference type="NCBI Taxonomy" id="1218801"/>
    <lineage>
        <taxon>Bacteria</taxon>
        <taxon>Pseudomonadati</taxon>
        <taxon>Bacteroidota</taxon>
        <taxon>Flavobacteriia</taxon>
        <taxon>Flavobacteriales</taxon>
        <taxon>Flavobacteriaceae</taxon>
        <taxon>Kordia</taxon>
    </lineage>
</organism>
<evidence type="ECO:0008006" key="4">
    <source>
        <dbReference type="Google" id="ProtNLM"/>
    </source>
</evidence>
<name>A0A7L4ZQK5_9FLAO</name>
<dbReference type="KEGG" id="kan:IMCC3317_44080"/>
<keyword evidence="1" id="KW-0812">Transmembrane</keyword>
<accession>A0A7L4ZQK5</accession>
<dbReference type="RefSeq" id="WP_160131519.1">
    <property type="nucleotide sequence ID" value="NZ_CP019288.1"/>
</dbReference>
<keyword evidence="1" id="KW-1133">Transmembrane helix</keyword>
<dbReference type="AlphaFoldDB" id="A0A7L4ZQK5"/>
<dbReference type="OrthoDB" id="1139505at2"/>
<dbReference type="EMBL" id="CP019288">
    <property type="protein sequence ID" value="QHI39008.1"/>
    <property type="molecule type" value="Genomic_DNA"/>
</dbReference>
<feature type="transmembrane region" description="Helical" evidence="1">
    <location>
        <begin position="69"/>
        <end position="88"/>
    </location>
</feature>
<reference evidence="2 3" key="1">
    <citation type="journal article" date="2013" name="Int. J. Syst. Evol. Microbiol.">
        <title>Kordia antarctica sp. nov., isolated from Antarctic seawater.</title>
        <authorList>
            <person name="Baek K."/>
            <person name="Choi A."/>
            <person name="Kang I."/>
            <person name="Lee K."/>
            <person name="Cho J.C."/>
        </authorList>
    </citation>
    <scope>NUCLEOTIDE SEQUENCE [LARGE SCALE GENOMIC DNA]</scope>
    <source>
        <strain evidence="2 3">IMCC3317</strain>
    </source>
</reference>
<proteinExistence type="predicted"/>
<keyword evidence="1" id="KW-0472">Membrane</keyword>
<evidence type="ECO:0000313" key="3">
    <source>
        <dbReference type="Proteomes" id="UP000464657"/>
    </source>
</evidence>
<protein>
    <recommendedName>
        <fullName evidence="4">Riboflavin synthase subunit beta</fullName>
    </recommendedName>
</protein>
<sequence length="99" mass="11777">MFLKGGTFKLRKNKRFNYTPRYYEGKEVGNVYEIGSRFEKHREGLNANDFGGHWKEARKANRHRGNREVSVRLLVIIAVLIFVFLYFIDFDLSIFTRGR</sequence>
<keyword evidence="3" id="KW-1185">Reference proteome</keyword>
<evidence type="ECO:0000256" key="1">
    <source>
        <dbReference type="SAM" id="Phobius"/>
    </source>
</evidence>
<dbReference type="Proteomes" id="UP000464657">
    <property type="component" value="Chromosome"/>
</dbReference>
<gene>
    <name evidence="2" type="ORF">IMCC3317_44080</name>
</gene>